<evidence type="ECO:0000313" key="3">
    <source>
        <dbReference type="Proteomes" id="UP000324632"/>
    </source>
</evidence>
<sequence>MTRHVLPGHGVWVRIQSQDVDSEEEGTEVKKKKIAQAPRIVMTVQGLSDVGVQCGPLHSDIKDALSLETDAHHHEPSLHQLLPAADEQVDYRPFNEMHPIGRNDIAYSKLTETLAELVSEVKELRLEVQGFMRRQLPITPALPLSLPLKSMTEFEEAERILQSEDARRVMDPSARRTRDSVHQSGHRYSLDHRGFIVSDGARDCALPSLRLTGDGHLIDGHARGQCPVQI</sequence>
<proteinExistence type="predicted"/>
<feature type="coiled-coil region" evidence="1">
    <location>
        <begin position="107"/>
        <end position="134"/>
    </location>
</feature>
<gene>
    <name evidence="2" type="ORF">E1301_Tti020714</name>
</gene>
<dbReference type="AlphaFoldDB" id="A0A5A9PHN2"/>
<evidence type="ECO:0000313" key="2">
    <source>
        <dbReference type="EMBL" id="KAA0721393.1"/>
    </source>
</evidence>
<comment type="caution">
    <text evidence="2">The sequence shown here is derived from an EMBL/GenBank/DDBJ whole genome shotgun (WGS) entry which is preliminary data.</text>
</comment>
<organism evidence="2 3">
    <name type="scientific">Triplophysa tibetana</name>
    <dbReference type="NCBI Taxonomy" id="1572043"/>
    <lineage>
        <taxon>Eukaryota</taxon>
        <taxon>Metazoa</taxon>
        <taxon>Chordata</taxon>
        <taxon>Craniata</taxon>
        <taxon>Vertebrata</taxon>
        <taxon>Euteleostomi</taxon>
        <taxon>Actinopterygii</taxon>
        <taxon>Neopterygii</taxon>
        <taxon>Teleostei</taxon>
        <taxon>Ostariophysi</taxon>
        <taxon>Cypriniformes</taxon>
        <taxon>Nemacheilidae</taxon>
        <taxon>Triplophysa</taxon>
    </lineage>
</organism>
<dbReference type="Proteomes" id="UP000324632">
    <property type="component" value="Chromosome 5"/>
</dbReference>
<protein>
    <submittedName>
        <fullName evidence="2">Uncharacterized protein</fullName>
    </submittedName>
</protein>
<keyword evidence="3" id="KW-1185">Reference proteome</keyword>
<evidence type="ECO:0000256" key="1">
    <source>
        <dbReference type="SAM" id="Coils"/>
    </source>
</evidence>
<reference evidence="2 3" key="1">
    <citation type="journal article" date="2019" name="Mol. Ecol. Resour.">
        <title>Chromosome-level genome assembly of Triplophysa tibetana, a fish adapted to the harsh high-altitude environment of the Tibetan Plateau.</title>
        <authorList>
            <person name="Yang X."/>
            <person name="Liu H."/>
            <person name="Ma Z."/>
            <person name="Zou Y."/>
            <person name="Zou M."/>
            <person name="Mao Y."/>
            <person name="Li X."/>
            <person name="Wang H."/>
            <person name="Chen T."/>
            <person name="Wang W."/>
            <person name="Yang R."/>
        </authorList>
    </citation>
    <scope>NUCLEOTIDE SEQUENCE [LARGE SCALE GENOMIC DNA]</scope>
    <source>
        <strain evidence="2">TTIB1903HZAU</strain>
        <tissue evidence="2">Muscle</tissue>
    </source>
</reference>
<dbReference type="EMBL" id="SOYY01000005">
    <property type="protein sequence ID" value="KAA0721393.1"/>
    <property type="molecule type" value="Genomic_DNA"/>
</dbReference>
<accession>A0A5A9PHN2</accession>
<name>A0A5A9PHN2_9TELE</name>
<keyword evidence="1" id="KW-0175">Coiled coil</keyword>